<feature type="coiled-coil region" evidence="1">
    <location>
        <begin position="139"/>
        <end position="173"/>
    </location>
</feature>
<dbReference type="EMBL" id="JAGHQM010000924">
    <property type="protein sequence ID" value="KAH0557062.1"/>
    <property type="molecule type" value="Genomic_DNA"/>
</dbReference>
<organism evidence="5 6">
    <name type="scientific">Trichoglossum hirsutum</name>
    <dbReference type="NCBI Taxonomy" id="265104"/>
    <lineage>
        <taxon>Eukaryota</taxon>
        <taxon>Fungi</taxon>
        <taxon>Dikarya</taxon>
        <taxon>Ascomycota</taxon>
        <taxon>Pezizomycotina</taxon>
        <taxon>Geoglossomycetes</taxon>
        <taxon>Geoglossales</taxon>
        <taxon>Geoglossaceae</taxon>
        <taxon>Trichoglossum</taxon>
    </lineage>
</organism>
<dbReference type="Proteomes" id="UP000750711">
    <property type="component" value="Unassembled WGS sequence"/>
</dbReference>
<keyword evidence="1" id="KW-0175">Coiled coil</keyword>
<feature type="transmembrane region" description="Helical" evidence="3">
    <location>
        <begin position="298"/>
        <end position="321"/>
    </location>
</feature>
<evidence type="ECO:0000313" key="6">
    <source>
        <dbReference type="Proteomes" id="UP000750711"/>
    </source>
</evidence>
<dbReference type="PANTHER" id="PTHR34502:SF3">
    <property type="entry name" value="DUF6594 DOMAIN-CONTAINING PROTEIN"/>
    <property type="match status" value="1"/>
</dbReference>
<protein>
    <recommendedName>
        <fullName evidence="4">DUF6594 domain-containing protein</fullName>
    </recommendedName>
</protein>
<evidence type="ECO:0000259" key="4">
    <source>
        <dbReference type="Pfam" id="PF20237"/>
    </source>
</evidence>
<gene>
    <name evidence="5" type="ORF">GP486_005149</name>
</gene>
<reference evidence="5" key="1">
    <citation type="submission" date="2021-03" db="EMBL/GenBank/DDBJ databases">
        <title>Comparative genomics and phylogenomic investigation of the class Geoglossomycetes provide insights into ecological specialization and systematics.</title>
        <authorList>
            <person name="Melie T."/>
            <person name="Pirro S."/>
            <person name="Miller A.N."/>
            <person name="Quandt A."/>
        </authorList>
    </citation>
    <scope>NUCLEOTIDE SEQUENCE</scope>
    <source>
        <strain evidence="5">CAQ_001_2017</strain>
    </source>
</reference>
<keyword evidence="3" id="KW-0472">Membrane</keyword>
<dbReference type="AlphaFoldDB" id="A0A9P8RMS1"/>
<evidence type="ECO:0000256" key="2">
    <source>
        <dbReference type="SAM" id="MobiDB-lite"/>
    </source>
</evidence>
<evidence type="ECO:0000256" key="3">
    <source>
        <dbReference type="SAM" id="Phobius"/>
    </source>
</evidence>
<feature type="compositionally biased region" description="Polar residues" evidence="2">
    <location>
        <begin position="39"/>
        <end position="51"/>
    </location>
</feature>
<accession>A0A9P8RMS1</accession>
<sequence length="377" mass="43304">MENLRREQPPPQDVVIPIPNEEQTGVYSDDKKPKALDASPTSKDTWDSAQTLGEGIPPEAQVVERKCKESNSFLGSSPSNFRPSQLTIHPPTAPRPQFTTKTRILDECPLGYPRLACFSASDHNFMIYRSFSYLHARCLHYVQDELTVMERELDELDEDDEAHEDEAVRLRLRCRGREDWVGGRRAVLVKNIKAKLDEYDELLFKAKTLSSFQRPSRRDYKSVRAWFYNEEPLVRGEQGYIECKEDLVTLRTGRECAGFDGWVEDVVRMFNRRLTRELRAKTSNKDIHYFSSQRLDRFVALLIAVIILVLLVLPVVALVLLEQRHRPQQPQQTQPSIVALTVFRCIGVLMVFTLTFSAVMSMLTKAKRHEVFASSAA</sequence>
<feature type="region of interest" description="Disordered" evidence="2">
    <location>
        <begin position="1"/>
        <end position="57"/>
    </location>
</feature>
<feature type="domain" description="DUF6594" evidence="4">
    <location>
        <begin position="112"/>
        <end position="377"/>
    </location>
</feature>
<dbReference type="PANTHER" id="PTHR34502">
    <property type="entry name" value="DUF6594 DOMAIN-CONTAINING PROTEIN-RELATED"/>
    <property type="match status" value="1"/>
</dbReference>
<keyword evidence="3" id="KW-0812">Transmembrane</keyword>
<feature type="transmembrane region" description="Helical" evidence="3">
    <location>
        <begin position="341"/>
        <end position="363"/>
    </location>
</feature>
<evidence type="ECO:0000256" key="1">
    <source>
        <dbReference type="SAM" id="Coils"/>
    </source>
</evidence>
<dbReference type="InterPro" id="IPR046529">
    <property type="entry name" value="DUF6594"/>
</dbReference>
<keyword evidence="3" id="KW-1133">Transmembrane helix</keyword>
<evidence type="ECO:0000313" key="5">
    <source>
        <dbReference type="EMBL" id="KAH0557062.1"/>
    </source>
</evidence>
<keyword evidence="6" id="KW-1185">Reference proteome</keyword>
<comment type="caution">
    <text evidence="5">The sequence shown here is derived from an EMBL/GenBank/DDBJ whole genome shotgun (WGS) entry which is preliminary data.</text>
</comment>
<feature type="region of interest" description="Disordered" evidence="2">
    <location>
        <begin position="73"/>
        <end position="97"/>
    </location>
</feature>
<proteinExistence type="predicted"/>
<name>A0A9P8RMS1_9PEZI</name>
<feature type="compositionally biased region" description="Polar residues" evidence="2">
    <location>
        <begin position="73"/>
        <end position="87"/>
    </location>
</feature>
<dbReference type="Pfam" id="PF20237">
    <property type="entry name" value="DUF6594"/>
    <property type="match status" value="1"/>
</dbReference>